<evidence type="ECO:0008006" key="3">
    <source>
        <dbReference type="Google" id="ProtNLM"/>
    </source>
</evidence>
<organism evidence="1 2">
    <name type="scientific">Mucilaginibacter boryungensis</name>
    <dbReference type="NCBI Taxonomy" id="768480"/>
    <lineage>
        <taxon>Bacteria</taxon>
        <taxon>Pseudomonadati</taxon>
        <taxon>Bacteroidota</taxon>
        <taxon>Sphingobacteriia</taxon>
        <taxon>Sphingobacteriales</taxon>
        <taxon>Sphingobacteriaceae</taxon>
        <taxon>Mucilaginibacter</taxon>
    </lineage>
</organism>
<dbReference type="Proteomes" id="UP000632774">
    <property type="component" value="Unassembled WGS sequence"/>
</dbReference>
<evidence type="ECO:0000313" key="1">
    <source>
        <dbReference type="EMBL" id="MBE9665759.1"/>
    </source>
</evidence>
<gene>
    <name evidence="1" type="ORF">IRJ18_05255</name>
</gene>
<evidence type="ECO:0000313" key="2">
    <source>
        <dbReference type="Proteomes" id="UP000632774"/>
    </source>
</evidence>
<reference evidence="1 2" key="1">
    <citation type="submission" date="2020-10" db="EMBL/GenBank/DDBJ databases">
        <title>Mucilaginibacter mali sp. nov., isolated from rhizosphere soil of apple orchard.</title>
        <authorList>
            <person name="Lee J.-S."/>
            <person name="Kim H.S."/>
            <person name="Kim J.-S."/>
        </authorList>
    </citation>
    <scope>NUCLEOTIDE SEQUENCE [LARGE SCALE GENOMIC DNA]</scope>
    <source>
        <strain evidence="1 2">KCTC 23157</strain>
    </source>
</reference>
<dbReference type="RefSeq" id="WP_194105147.1">
    <property type="nucleotide sequence ID" value="NZ_JADFFM010000001.1"/>
</dbReference>
<accession>A0ABR9XEE2</accession>
<proteinExistence type="predicted"/>
<comment type="caution">
    <text evidence="1">The sequence shown here is derived from an EMBL/GenBank/DDBJ whole genome shotgun (WGS) entry which is preliminary data.</text>
</comment>
<protein>
    <recommendedName>
        <fullName evidence="3">Glycosyl hydrolase family 97</fullName>
    </recommendedName>
</protein>
<name>A0ABR9XEE2_9SPHI</name>
<keyword evidence="2" id="KW-1185">Reference proteome</keyword>
<dbReference type="EMBL" id="JADFFM010000001">
    <property type="protein sequence ID" value="MBE9665759.1"/>
    <property type="molecule type" value="Genomic_DNA"/>
</dbReference>
<sequence>MKAIILSLILVVFASQVIAQKYIVASPDGKLKLQVSVGENPMVGFINGQQVIKRI</sequence>